<protein>
    <submittedName>
        <fullName evidence="1">Mannose-1-phosphate guanylyltransferase/mannose-6-phosphate isomerase</fullName>
        <ecNumber evidence="1">2.7.7.13</ecNumber>
        <ecNumber evidence="1">5.3.1.8</ecNumber>
    </submittedName>
</protein>
<keyword evidence="1" id="KW-0413">Isomerase</keyword>
<dbReference type="EMBL" id="QYBA01000155">
    <property type="protein sequence ID" value="TKY91651.1"/>
    <property type="molecule type" value="Genomic_DNA"/>
</dbReference>
<keyword evidence="1" id="KW-0548">Nucleotidyltransferase</keyword>
<evidence type="ECO:0000313" key="1">
    <source>
        <dbReference type="EMBL" id="TKY91651.1"/>
    </source>
</evidence>
<sequence>MKSIILAGGSGTRLWPLSRELYPKQFLKIYETSLFQDTFIRCLEISDLEAIFVVTTGAQKFFVSGQIEELGYEMPKKNILVEPEGKNTLPAICFGMREIENRFGKSVVGIFSSDHMLDINAMHAIARSKKLADDHLVTFGIVPTGPHTGYGYIKPGPPIESGYIVSEFKEKPDIETAKQYIKKGYMWNSGMFLFNTQLFFAELQLHAPQLWNEFCVPGKYIEDIYNTVPNISVDYGILEKSNKITVVKLVHKWSDLGNFDALYQEFEKDEKGNIVHNCDDLSVDSTGNLIYSTRKKAVSLIDINDTIVIDTRDALMVCPRRSSQKVKEVVTILKNQGDERLTLHRIVYRPWGSHTTLESSPGHRIKRLSIMPHKTIGTHTHDHRTEHWVVIKGTASVTIDGKESILKTGESTFIHIGVRHKIFNPGSGELQIIEVQLGEYVGDDDITRYES</sequence>
<dbReference type="Proteomes" id="UP000315423">
    <property type="component" value="Unassembled WGS sequence"/>
</dbReference>
<reference evidence="1" key="1">
    <citation type="submission" date="2018-09" db="EMBL/GenBank/DDBJ databases">
        <title>A genomic encyclopedia of anaerobic methanotrophic archaea.</title>
        <authorList>
            <person name="Skennerton C.T."/>
            <person name="Chadwick G.L."/>
            <person name="Laso-Perez R."/>
            <person name="Leu A.O."/>
            <person name="Speth D.R."/>
            <person name="Yu H."/>
            <person name="Morgan-Lang C."/>
            <person name="Hatzenpichler R."/>
            <person name="Goudeau D."/>
            <person name="Malmstrom R."/>
            <person name="Woyke T."/>
            <person name="Hallam S."/>
            <person name="Tyson G.W."/>
            <person name="Wegener G."/>
            <person name="Boetius A."/>
            <person name="Orphan V.J."/>
        </authorList>
    </citation>
    <scope>NUCLEOTIDE SEQUENCE</scope>
    <source>
        <strain evidence="1">CONS3730D10UFb2</strain>
    </source>
</reference>
<organism evidence="1 2">
    <name type="scientific">Candidatus Methanomarinus sp</name>
    <dbReference type="NCBI Taxonomy" id="3386244"/>
    <lineage>
        <taxon>Archaea</taxon>
        <taxon>Methanobacteriati</taxon>
        <taxon>Methanobacteriota</taxon>
        <taxon>Stenosarchaea group</taxon>
        <taxon>Methanomicrobia</taxon>
        <taxon>Methanosarcinales</taxon>
        <taxon>ANME-2 cluster</taxon>
        <taxon>Candidatus Methanocomedenaceae</taxon>
        <taxon>Candidatus Methanomarinus</taxon>
    </lineage>
</organism>
<proteinExistence type="predicted"/>
<name>A0AC61SAI1_9EURY</name>
<keyword evidence="1" id="KW-0808">Transferase</keyword>
<dbReference type="EC" id="2.7.7.13" evidence="1"/>
<dbReference type="EC" id="5.3.1.8" evidence="1"/>
<accession>A0AC61SAI1</accession>
<gene>
    <name evidence="1" type="ORF">C5S46_04715</name>
</gene>
<evidence type="ECO:0000313" key="2">
    <source>
        <dbReference type="Proteomes" id="UP000315423"/>
    </source>
</evidence>
<comment type="caution">
    <text evidence="1">The sequence shown here is derived from an EMBL/GenBank/DDBJ whole genome shotgun (WGS) entry which is preliminary data.</text>
</comment>